<name>A0A508X7J1_9HYPH</name>
<organism evidence="1">
    <name type="scientific">Sinorhizobium medicae</name>
    <dbReference type="NCBI Taxonomy" id="110321"/>
    <lineage>
        <taxon>Bacteria</taxon>
        <taxon>Pseudomonadati</taxon>
        <taxon>Pseudomonadota</taxon>
        <taxon>Alphaproteobacteria</taxon>
        <taxon>Hyphomicrobiales</taxon>
        <taxon>Rhizobiaceae</taxon>
        <taxon>Sinorhizobium/Ensifer group</taxon>
        <taxon>Sinorhizobium</taxon>
    </lineage>
</organism>
<proteinExistence type="predicted"/>
<protein>
    <submittedName>
        <fullName evidence="1">Uncharacterized protein</fullName>
    </submittedName>
</protein>
<reference evidence="1" key="1">
    <citation type="submission" date="2019-06" db="EMBL/GenBank/DDBJ databases">
        <authorList>
            <person name="Le Quere A."/>
            <person name="Colella S."/>
        </authorList>
    </citation>
    <scope>NUCLEOTIDE SEQUENCE</scope>
    <source>
        <strain evidence="1">EmedicaeMD41</strain>
    </source>
</reference>
<dbReference type="EMBL" id="CABFNB010000161">
    <property type="protein sequence ID" value="VTZ65738.1"/>
    <property type="molecule type" value="Genomic_DNA"/>
</dbReference>
<dbReference type="Proteomes" id="UP000507954">
    <property type="component" value="Unassembled WGS sequence"/>
</dbReference>
<gene>
    <name evidence="1" type="ORF">EMEDMD4_90231</name>
</gene>
<sequence length="60" mass="7084">MNEGFIVTICDRLRSDAVAWPIASDPIQRVRKHLVLSPKIWCLIMRLRSIYYRNTLSRNP</sequence>
<accession>A0A508X7J1</accession>
<evidence type="ECO:0000313" key="1">
    <source>
        <dbReference type="EMBL" id="VTZ65738.1"/>
    </source>
</evidence>
<dbReference type="AlphaFoldDB" id="A0A508X7J1"/>